<feature type="compositionally biased region" description="Low complexity" evidence="1">
    <location>
        <begin position="14"/>
        <end position="23"/>
    </location>
</feature>
<name>A0A921QMZ1_SORBI</name>
<accession>A0A921QMZ1</accession>
<evidence type="ECO:0000313" key="3">
    <source>
        <dbReference type="Proteomes" id="UP000807115"/>
    </source>
</evidence>
<comment type="caution">
    <text evidence="2">The sequence shown here is derived from an EMBL/GenBank/DDBJ whole genome shotgun (WGS) entry which is preliminary data.</text>
</comment>
<sequence length="115" mass="12502">MWLRHCQAPSDTVPLPSLSSTRSPSHDGSDIPPSPSTSTLSPSAASPSLPLRDLPLLARMRGGGLPPTTRLHHTTAWLHHHHGAWPDLMATRSDPRKTRTSIPKWRSSKVVSAPN</sequence>
<evidence type="ECO:0000313" key="2">
    <source>
        <dbReference type="EMBL" id="KAG0523790.1"/>
    </source>
</evidence>
<proteinExistence type="predicted"/>
<dbReference type="EMBL" id="CM027686">
    <property type="protein sequence ID" value="KAG0523790.1"/>
    <property type="molecule type" value="Genomic_DNA"/>
</dbReference>
<dbReference type="AlphaFoldDB" id="A0A921QMZ1"/>
<evidence type="ECO:0000256" key="1">
    <source>
        <dbReference type="SAM" id="MobiDB-lite"/>
    </source>
</evidence>
<reference evidence="2" key="2">
    <citation type="submission" date="2020-10" db="EMBL/GenBank/DDBJ databases">
        <authorList>
            <person name="Cooper E.A."/>
            <person name="Brenton Z.W."/>
            <person name="Flinn B.S."/>
            <person name="Jenkins J."/>
            <person name="Shu S."/>
            <person name="Flowers D."/>
            <person name="Luo F."/>
            <person name="Wang Y."/>
            <person name="Xia P."/>
            <person name="Barry K."/>
            <person name="Daum C."/>
            <person name="Lipzen A."/>
            <person name="Yoshinaga Y."/>
            <person name="Schmutz J."/>
            <person name="Saski C."/>
            <person name="Vermerris W."/>
            <person name="Kresovich S."/>
        </authorList>
    </citation>
    <scope>NUCLEOTIDE SEQUENCE</scope>
</reference>
<feature type="region of interest" description="Disordered" evidence="1">
    <location>
        <begin position="1"/>
        <end position="52"/>
    </location>
</feature>
<organism evidence="2 3">
    <name type="scientific">Sorghum bicolor</name>
    <name type="common">Sorghum</name>
    <name type="synonym">Sorghum vulgare</name>
    <dbReference type="NCBI Taxonomy" id="4558"/>
    <lineage>
        <taxon>Eukaryota</taxon>
        <taxon>Viridiplantae</taxon>
        <taxon>Streptophyta</taxon>
        <taxon>Embryophyta</taxon>
        <taxon>Tracheophyta</taxon>
        <taxon>Spermatophyta</taxon>
        <taxon>Magnoliopsida</taxon>
        <taxon>Liliopsida</taxon>
        <taxon>Poales</taxon>
        <taxon>Poaceae</taxon>
        <taxon>PACMAD clade</taxon>
        <taxon>Panicoideae</taxon>
        <taxon>Andropogonodae</taxon>
        <taxon>Andropogoneae</taxon>
        <taxon>Sorghinae</taxon>
        <taxon>Sorghum</taxon>
    </lineage>
</organism>
<feature type="compositionally biased region" description="Low complexity" evidence="1">
    <location>
        <begin position="36"/>
        <end position="52"/>
    </location>
</feature>
<gene>
    <name evidence="2" type="ORF">BDA96_07G153000</name>
</gene>
<protein>
    <submittedName>
        <fullName evidence="2">Uncharacterized protein</fullName>
    </submittedName>
</protein>
<reference evidence="2" key="1">
    <citation type="journal article" date="2019" name="BMC Genomics">
        <title>A new reference genome for Sorghum bicolor reveals high levels of sequence similarity between sweet and grain genotypes: implications for the genetics of sugar metabolism.</title>
        <authorList>
            <person name="Cooper E.A."/>
            <person name="Brenton Z.W."/>
            <person name="Flinn B.S."/>
            <person name="Jenkins J."/>
            <person name="Shu S."/>
            <person name="Flowers D."/>
            <person name="Luo F."/>
            <person name="Wang Y."/>
            <person name="Xia P."/>
            <person name="Barry K."/>
            <person name="Daum C."/>
            <person name="Lipzen A."/>
            <person name="Yoshinaga Y."/>
            <person name="Schmutz J."/>
            <person name="Saski C."/>
            <person name="Vermerris W."/>
            <person name="Kresovich S."/>
        </authorList>
    </citation>
    <scope>NUCLEOTIDE SEQUENCE</scope>
</reference>
<dbReference type="Proteomes" id="UP000807115">
    <property type="component" value="Chromosome 7"/>
</dbReference>
<feature type="region of interest" description="Disordered" evidence="1">
    <location>
        <begin position="87"/>
        <end position="115"/>
    </location>
</feature>